<comment type="caution">
    <text evidence="3">The sequence shown here is derived from an EMBL/GenBank/DDBJ whole genome shotgun (WGS) entry which is preliminary data.</text>
</comment>
<evidence type="ECO:0000313" key="4">
    <source>
        <dbReference type="Proteomes" id="UP001145087"/>
    </source>
</evidence>
<dbReference type="EMBL" id="JAPOHD010000005">
    <property type="protein sequence ID" value="MCY1719158.1"/>
    <property type="molecule type" value="Genomic_DNA"/>
</dbReference>
<name>A0A9X3J4B4_9BACT</name>
<dbReference type="Pfam" id="PF21012">
    <property type="entry name" value="DUF6850"/>
    <property type="match status" value="1"/>
</dbReference>
<dbReference type="Proteomes" id="UP001145087">
    <property type="component" value="Unassembled WGS sequence"/>
</dbReference>
<evidence type="ECO:0000313" key="3">
    <source>
        <dbReference type="EMBL" id="MCY1719158.1"/>
    </source>
</evidence>
<dbReference type="AlphaFoldDB" id="A0A9X3J4B4"/>
<evidence type="ECO:0000259" key="2">
    <source>
        <dbReference type="Pfam" id="PF21012"/>
    </source>
</evidence>
<gene>
    <name evidence="3" type="ORF">OU798_02325</name>
</gene>
<feature type="domain" description="DUF6850" evidence="2">
    <location>
        <begin position="52"/>
        <end position="520"/>
    </location>
</feature>
<feature type="signal peptide" evidence="1">
    <location>
        <begin position="1"/>
        <end position="20"/>
    </location>
</feature>
<sequence>MKNIIETILFSLLLAGFCNATEPGDSIQEGTSISTKKIMLLQTPWSFSENAASLSFFGYDQKIGSASVYSELQDKNYRLYREGDNIFKAGFVTDGFVQYKKWNFYGNFNYFSKKEDNVKWVGVMNPYDDNPYTIGDSIGGDYSKEYFNMEGKGAYLLSNLLTFGFDVKYSTGVGAKRKDPRPENTITSFDISPALLLSLNKIKLGANFRYVSSKEDIEISTITNNTFYTFHFKGLGVYTSTPEEDDQIFISNLLGGGLQFNFNGDKISNLTEVNFYKKSTDIKRGTTFPLQVVLLEKFNTSVNSTFIYSPSEKKINRLELFFTDKHNYGHEPVVEPKLEAVNYQWSTAAKYTLYWHKENEYGFNYSFFNLIDKNRFNWGATLAGRLNSSEITYYFVPEYNQQKLNIFNLDASIEKGFQYSSGDIVFALTSGYRKGFNSSLKFVEDESLLSTVQTEMVNHDFYYYNSGLMQFGASAKIGKNISIYHSPMQVFIDAGFKALFSNLADNPKSKILEIKLGMNF</sequence>
<evidence type="ECO:0000256" key="1">
    <source>
        <dbReference type="SAM" id="SignalP"/>
    </source>
</evidence>
<organism evidence="3 4">
    <name type="scientific">Draconibacterium aestuarii</name>
    <dbReference type="NCBI Taxonomy" id="2998507"/>
    <lineage>
        <taxon>Bacteria</taxon>
        <taxon>Pseudomonadati</taxon>
        <taxon>Bacteroidota</taxon>
        <taxon>Bacteroidia</taxon>
        <taxon>Marinilabiliales</taxon>
        <taxon>Prolixibacteraceae</taxon>
        <taxon>Draconibacterium</taxon>
    </lineage>
</organism>
<proteinExistence type="predicted"/>
<keyword evidence="4" id="KW-1185">Reference proteome</keyword>
<feature type="chain" id="PRO_5040972109" description="DUF6850 domain-containing protein" evidence="1">
    <location>
        <begin position="21"/>
        <end position="520"/>
    </location>
</feature>
<keyword evidence="1" id="KW-0732">Signal</keyword>
<accession>A0A9X3J4B4</accession>
<reference evidence="3" key="1">
    <citation type="submission" date="2022-11" db="EMBL/GenBank/DDBJ databases">
        <title>Marilongibacter aestuarii gen. nov., sp. nov., isolated from tidal flat sediment.</title>
        <authorList>
            <person name="Jiayan W."/>
        </authorList>
    </citation>
    <scope>NUCLEOTIDE SEQUENCE</scope>
    <source>
        <strain evidence="3">Z1-6</strain>
    </source>
</reference>
<dbReference type="RefSeq" id="WP_343331494.1">
    <property type="nucleotide sequence ID" value="NZ_JAPOHD010000005.1"/>
</dbReference>
<dbReference type="InterPro" id="IPR049236">
    <property type="entry name" value="DUF6850"/>
</dbReference>
<protein>
    <recommendedName>
        <fullName evidence="2">DUF6850 domain-containing protein</fullName>
    </recommendedName>
</protein>